<protein>
    <submittedName>
        <fullName evidence="2">Bax protein</fullName>
    </submittedName>
</protein>
<dbReference type="GO" id="GO:0004040">
    <property type="term" value="F:amidase activity"/>
    <property type="evidence" value="ECO:0007669"/>
    <property type="project" value="InterPro"/>
</dbReference>
<dbReference type="Proteomes" id="UP000268033">
    <property type="component" value="Unassembled WGS sequence"/>
</dbReference>
<proteinExistence type="predicted"/>
<name>A0A3N1PFY7_9GAMM</name>
<sequence>MMVQTLRAPLLLLVILLVALAWLRQGGESPARQASVGSTVVPDFSQYQEVAEKKKAFFSYLRPLVEAENARILTERGRLKALLGKRKLSPAEQEWLDNLAIRYDVPLPLDTEGRQTLLRRVDKLPVALVLVQAANESAWGTSRFAIDGNNFFGQWCYVEGCGLVPQDRVEGASHEVAKFSSPQASVRSYIHNINTNNAYRGLREIRQTARQKGQDPKAESLVQGLMRYSERGGAYVRELSSMISHNRRYMTD</sequence>
<evidence type="ECO:0000313" key="2">
    <source>
        <dbReference type="EMBL" id="ROQ27513.1"/>
    </source>
</evidence>
<dbReference type="InterPro" id="IPR002901">
    <property type="entry name" value="MGlyc_endo_b_GlcNAc-like_dom"/>
</dbReference>
<comment type="caution">
    <text evidence="2">The sequence shown here is derived from an EMBL/GenBank/DDBJ whole genome shotgun (WGS) entry which is preliminary data.</text>
</comment>
<reference evidence="2 3" key="1">
    <citation type="submission" date="2018-11" db="EMBL/GenBank/DDBJ databases">
        <title>Genomic Encyclopedia of Type Strains, Phase IV (KMG-IV): sequencing the most valuable type-strain genomes for metagenomic binning, comparative biology and taxonomic classification.</title>
        <authorList>
            <person name="Goeker M."/>
        </authorList>
    </citation>
    <scope>NUCLEOTIDE SEQUENCE [LARGE SCALE GENOMIC DNA]</scope>
    <source>
        <strain evidence="2 3">DSM 21945</strain>
    </source>
</reference>
<organism evidence="2 3">
    <name type="scientific">Gallaecimonas pentaromativorans</name>
    <dbReference type="NCBI Taxonomy" id="584787"/>
    <lineage>
        <taxon>Bacteria</taxon>
        <taxon>Pseudomonadati</taxon>
        <taxon>Pseudomonadota</taxon>
        <taxon>Gammaproteobacteria</taxon>
        <taxon>Enterobacterales</taxon>
        <taxon>Gallaecimonadaceae</taxon>
        <taxon>Gallaecimonas</taxon>
    </lineage>
</organism>
<evidence type="ECO:0000313" key="3">
    <source>
        <dbReference type="Proteomes" id="UP000268033"/>
    </source>
</evidence>
<dbReference type="PANTHER" id="PTHR40572:SF1">
    <property type="entry name" value="PROTEIN BAX"/>
    <property type="match status" value="1"/>
</dbReference>
<dbReference type="InterPro" id="IPR053195">
    <property type="entry name" value="Bax-like"/>
</dbReference>
<dbReference type="EMBL" id="RJUL01000004">
    <property type="protein sequence ID" value="ROQ27513.1"/>
    <property type="molecule type" value="Genomic_DNA"/>
</dbReference>
<dbReference type="OrthoDB" id="9788155at2"/>
<gene>
    <name evidence="2" type="ORF">EDC28_104163</name>
</gene>
<dbReference type="STRING" id="584787.GCA_001247655_02602"/>
<accession>A0A3N1PFY7</accession>
<dbReference type="RefSeq" id="WP_050658167.1">
    <property type="nucleotide sequence ID" value="NZ_JBLXEP010000006.1"/>
</dbReference>
<dbReference type="Gene3D" id="1.10.530.10">
    <property type="match status" value="1"/>
</dbReference>
<keyword evidence="3" id="KW-1185">Reference proteome</keyword>
<evidence type="ECO:0000259" key="1">
    <source>
        <dbReference type="Pfam" id="PF01832"/>
    </source>
</evidence>
<dbReference type="AlphaFoldDB" id="A0A3N1PFY7"/>
<dbReference type="Pfam" id="PF01832">
    <property type="entry name" value="Glucosaminidase"/>
    <property type="match status" value="1"/>
</dbReference>
<feature type="domain" description="Mannosyl-glycoprotein endo-beta-N-acetylglucosamidase-like" evidence="1">
    <location>
        <begin position="124"/>
        <end position="245"/>
    </location>
</feature>
<dbReference type="PANTHER" id="PTHR40572">
    <property type="entry name" value="PROTEIN BAX"/>
    <property type="match status" value="1"/>
</dbReference>